<name>A0A8S9Z2V5_9TREM</name>
<dbReference type="CDD" id="cd04017">
    <property type="entry name" value="C2D_Ferlin"/>
    <property type="match status" value="2"/>
</dbReference>
<feature type="region of interest" description="Disordered" evidence="15">
    <location>
        <begin position="131"/>
        <end position="195"/>
    </location>
</feature>
<dbReference type="PROSITE" id="PS50004">
    <property type="entry name" value="C2"/>
    <property type="match status" value="10"/>
</dbReference>
<dbReference type="InterPro" id="IPR003008">
    <property type="entry name" value="Tubulin_FtsZ_GTPase"/>
</dbReference>
<organism evidence="17 18">
    <name type="scientific">Paragonimus skrjabini miyazakii</name>
    <dbReference type="NCBI Taxonomy" id="59628"/>
    <lineage>
        <taxon>Eukaryota</taxon>
        <taxon>Metazoa</taxon>
        <taxon>Spiralia</taxon>
        <taxon>Lophotrochozoa</taxon>
        <taxon>Platyhelminthes</taxon>
        <taxon>Trematoda</taxon>
        <taxon>Digenea</taxon>
        <taxon>Plagiorchiida</taxon>
        <taxon>Troglotremata</taxon>
        <taxon>Troglotrematidae</taxon>
        <taxon>Paragonimus</taxon>
    </lineage>
</organism>
<dbReference type="InterPro" id="IPR012560">
    <property type="entry name" value="Ferlin_A-domain"/>
</dbReference>
<dbReference type="Gene3D" id="2.60.40.150">
    <property type="entry name" value="C2 domain"/>
    <property type="match status" value="10"/>
</dbReference>
<feature type="domain" description="C2" evidence="16">
    <location>
        <begin position="1691"/>
        <end position="1815"/>
    </location>
</feature>
<feature type="domain" description="C2" evidence="16">
    <location>
        <begin position="341"/>
        <end position="471"/>
    </location>
</feature>
<dbReference type="SMART" id="SM01201">
    <property type="entry name" value="FerB"/>
    <property type="match status" value="2"/>
</dbReference>
<dbReference type="CDD" id="cd04037">
    <property type="entry name" value="C2E_Ferlin"/>
    <property type="match status" value="2"/>
</dbReference>
<keyword evidence="7" id="KW-0493">Microtubule</keyword>
<dbReference type="InterPro" id="IPR037725">
    <property type="entry name" value="C2F_Ferlin"/>
</dbReference>
<dbReference type="Pfam" id="PF08150">
    <property type="entry name" value="FerB"/>
    <property type="match status" value="2"/>
</dbReference>
<dbReference type="SUPFAM" id="SSF52490">
    <property type="entry name" value="Tubulin nucleotide-binding domain-like"/>
    <property type="match status" value="1"/>
</dbReference>
<evidence type="ECO:0000256" key="2">
    <source>
        <dbReference type="ARBA" id="ARBA00004483"/>
    </source>
</evidence>
<feature type="domain" description="C2" evidence="16">
    <location>
        <begin position="2220"/>
        <end position="2339"/>
    </location>
</feature>
<dbReference type="InterPro" id="IPR000008">
    <property type="entry name" value="C2_dom"/>
</dbReference>
<feature type="domain" description="C2" evidence="16">
    <location>
        <begin position="1"/>
        <end position="105"/>
    </location>
</feature>
<evidence type="ECO:0000313" key="18">
    <source>
        <dbReference type="Proteomes" id="UP000822476"/>
    </source>
</evidence>
<evidence type="ECO:0000256" key="11">
    <source>
        <dbReference type="ARBA" id="ARBA00022989"/>
    </source>
</evidence>
<comment type="similarity">
    <text evidence="3">Belongs to the ferlin family.</text>
</comment>
<dbReference type="InterPro" id="IPR037721">
    <property type="entry name" value="Ferlin"/>
</dbReference>
<evidence type="ECO:0000256" key="8">
    <source>
        <dbReference type="ARBA" id="ARBA00022737"/>
    </source>
</evidence>
<evidence type="ECO:0000256" key="10">
    <source>
        <dbReference type="ARBA" id="ARBA00022968"/>
    </source>
</evidence>
<evidence type="ECO:0000256" key="5">
    <source>
        <dbReference type="ARBA" id="ARBA00022475"/>
    </source>
</evidence>
<feature type="compositionally biased region" description="Gly residues" evidence="15">
    <location>
        <begin position="147"/>
        <end position="161"/>
    </location>
</feature>
<dbReference type="CDD" id="cd04011">
    <property type="entry name" value="C2B_Ferlin"/>
    <property type="match status" value="2"/>
</dbReference>
<dbReference type="Pfam" id="PF06398">
    <property type="entry name" value="Pex24p"/>
    <property type="match status" value="1"/>
</dbReference>
<dbReference type="Gene3D" id="3.40.50.1440">
    <property type="entry name" value="Tubulin/FtsZ, GTPase domain"/>
    <property type="match status" value="1"/>
</dbReference>
<dbReference type="Pfam" id="PF22901">
    <property type="entry name" value="dsrm_Ferlin"/>
    <property type="match status" value="2"/>
</dbReference>
<evidence type="ECO:0000313" key="17">
    <source>
        <dbReference type="EMBL" id="KAF7261212.1"/>
    </source>
</evidence>
<accession>A0A8S9Z2V5</accession>
<dbReference type="InterPro" id="IPR002453">
    <property type="entry name" value="Beta_tubulin"/>
</dbReference>
<keyword evidence="8" id="KW-0677">Repeat</keyword>
<feature type="compositionally biased region" description="Polar residues" evidence="15">
    <location>
        <begin position="3792"/>
        <end position="3802"/>
    </location>
</feature>
<dbReference type="InterPro" id="IPR055072">
    <property type="entry name" value="Ferlin_DSRM"/>
</dbReference>
<feature type="compositionally biased region" description="Basic and acidic residues" evidence="15">
    <location>
        <begin position="2171"/>
        <end position="2191"/>
    </location>
</feature>
<dbReference type="PRINTS" id="PR01161">
    <property type="entry name" value="TUBULIN"/>
</dbReference>
<comment type="caution">
    <text evidence="17">The sequence shown here is derived from an EMBL/GenBank/DDBJ whole genome shotgun (WGS) entry which is preliminary data.</text>
</comment>
<evidence type="ECO:0000256" key="13">
    <source>
        <dbReference type="ARBA" id="ARBA00023136"/>
    </source>
</evidence>
<keyword evidence="11" id="KW-1133">Transmembrane helix</keyword>
<evidence type="ECO:0000256" key="4">
    <source>
        <dbReference type="ARBA" id="ARBA00009636"/>
    </source>
</evidence>
<dbReference type="CDD" id="cd00030">
    <property type="entry name" value="C2"/>
    <property type="match status" value="1"/>
</dbReference>
<evidence type="ECO:0000256" key="15">
    <source>
        <dbReference type="SAM" id="MobiDB-lite"/>
    </source>
</evidence>
<sequence>MYSLEVLVKEAVNLPNVEIAGKSDPYVIVEFQGTKEKTKVIEDCLDPKWNETLKIDLKGKPLAASDVLQFTVKDKDKVSPDKFMGSVEVPLRGLLTGNEELSSKLVLKNKKGHDTLATLETVIKYISPKPSGDASGGGITVNQTDDGSGGGAGGSGEGGTGVADASGGVTADTTGGVSGNIGNGKAQRKIREPYSTKPQDFQIRVKVVEARQLYGSNIPPVCKVVCAGKSKETKVRSPTNSPFWNETFFFNFHESPAMLLDKPITFGVYHSKKMRKDALIGSFRFDLALAYEQEKHSLINKWLLLCDPDDPMSGAKGYLKVSVVILGPGDDAPSMKVDSGEDDDIEANLLRPAGVQLRPAVFRLRIYMAEDLPRMDSGASDVFSKKDKALVDPYVEVSFAGKKMRTSTKYANDHPEWNEEIVLNLQFPSMCEKLKFTVYDWDRVGDNDPVATGQIFLSHISAFRSDVDGFLPTFGPCFINLYGSPREYGTLPNKYEALNLGKAEGAAYRGRVLVELRTELLNEPVPDEVKPIDADKVAQVQKLLRRRKYRLHAAFISATQIPGEKNKPIEFEVSIGNYGNKLDDSVPPCASTTPPSNPVYDGRAYSYLPWGDEKPCAVIDSQWEDISYRLNAINMFKKIADKLSINMAKIRMAVAAKAEQEHQAQVAIAAIDEFILDCSQSLPVWEPENNPPNEMDTHLKELRERQLKELHDQAVEARENVATIPEAIQLLQDYQAMMKQLSIEPQQSFPDVVIWMLSGGQRKAYYRIPAHMVLYSSNPLYSGMYCGVPQTLNFKQPKLKEESENKYLRAPVQIRTLIWLGLDKDQDTWTGLVQEASPKVVAETAGQCGNQIHANFWEVISDDHSIDPTRNYHGDSDLQLERINVYYNEATGRKYVPRGILVDLEPGTMDSVRAGPFGQLFRPDNFTFGQSRAGNNWAKGHYTKGAELVDSVLDVVRKEAESRGCLQGFQLTHSLGDETGSGMRTLLISKLKTYENQACIAKRWLTTRPPLTRPAWSDSTGKIEMKKESFQPPPGWKWDGDWFVNLEKSVLYKEDAGKSSFIEELYYNEARTPTTSWVPTETPYTDPQGDPRDPPEKITLPEGWAWEGEWTVDLKRCCDEEGFEYATNSSEESYMATEKLHHMFRRKRLIRKRVYGEAAHEVKQTVSFEIIAAVNETSFDFVEEDSMSPAPAEEWEYAFNFDSKFHTKERNVDMVRRRRWHRFLVPKGEGATSYVMQLDEGSTQAVDPSSALKILQSARLHLSQRRSCIIKVPSTFAFHLHSTLSELSPESHDWQMRAYIFQARNLLAGDQTGMSDPYVLCSFVGMCQSTEMLQGTICPTWDETLIFDHISMCGAPDRIMNCPPPVTIEVFDWEKVGSDNFLGHCEVFPFIQLDPQAQWTPMLRWNKIKKGSRDGGELLAAFELILLDGRDPPVPPPRRGALYRVPDKIRPKLKRMGIEILCWGIRNMAKYQLASVNKPSVEFEIGGVVCESEIIKSVKNCPNFSNPRLFVEAMLPEEAIYMPPLNISVRDHRAFGQKPRVGIHVLSSLSVYQVAPRTTDIDPVLQMKDLSENSELLAEIVPKMASAPPTAAEAHPKKKKKKFLDMEQLDDEVDWWSKLYASLGEWQRCLKYKELGYDTLKVYTDRLEEHFYQFEDFCSTFQLSKGKNLDEDEDNFAGEFKGSFRVYPLPEDPKAPLPKRYFEKLTATSDTEECIVRVYIVRGIELQPNDPSGLADPYIEIRLGNKKYNSRDKYIPNTLNPDFGRVFELKCRLPVEKDLRIQVKDYDVVGSDDVIGETSIDLENRRLTKFRATCGIPQSYYVSGPNQWRDSKVPSAILVDLCDFYGLPAPQTEDATDAHPYPTCRVGEKKFSLDQFERGMVPNPHHGPPKERLALHILNVLPIVKEHVETRPIFNSLQPEIEQGKLQMWVDLFPTSIGQPGPVVDITPRVPADYVLRVVVWNTVNVVLQETNILGEKMSDIYVKGWISGVDDRQKTDVHYRSLDGEGNFNWRFVFPFLYLPAENMVVIKRKEHFWSLDATETRVRPSLIMQVWDNDLFSPDDFLGTLELNLANMPSPAKSAKHCSLSMVQAVGKDSKLINLFDCRRAKGFWPFMNEEDGKQVLTGKIEMEMEVLTKQEEALRPAGRARDAPNLNPKYCSNLNTFVTANPEAGKDDNVSKPTEKNAGSKEPLKPPLKPAETLPENDTRASGGDSGGGTAPNTNRRNIRQAYSSKPQDFQIRVKVVEARQLQGGNVSPVCKVTCWNRREETHVKNSTNSPYWNEIFFFNFHESPANLLDQTITFSVYNSHHLRKDSLIGSFKFDLSVAYEENQHSMLNKWLLLSNPDDPMAGAKGYLKISVVILGPGDEAPSMKPVDADGEEDIEANLLRPAGVQLRPAVFKIRLFLAEDLPRSFLPTFGPCFVNLYGSPREYSDLPDKYEALNLGKGEGVAYRGRVLLELVTELLEEPTKNEVKPLEPDVVARTQKSLRRRKYRLYTAFLSASMISEEKDSPIEFEVSIGNHGNKLDESVTPCASTTPPTYPVYNGQEYSYLPWGTEKPCTVVDSQWEDIPHRLCAINMLLKIADRLARNIEKVNVAVVAALSPEEQAQLAIASLDEFILDCSRPLPPWEPENCPETELDRNLRRLRENELKSLKKQALSTRETVSSIEDALARLRSYHDVIKNLTIEPQTSIPDVIIWMLSGSKRVAFHRIPAHEVLFHSNEEYRGRFCGVTQTINLKKPRLSREDDISFWKIPAQLRAIFWLGLEKDQYNWKEVHTEAKIQVLAETYENQASIMGTWVTTRPPLTRPAWSDTTGRLELVKESFTLPPGWKWDGDWFINPELSVLYEKDSGHTSFVEDLFYNEFRTPTTSWGPATPTYTDAQGEVTEAPDKVQLADGWDWEGDWEIDYNRPCDNEGFEYTVNSTLGGYMAVEKLFHMFRRRRIIRRRVLKAVTSSSNKEVPPKTPQDAWEYAFNFEAKFHSKERKVDMVRRRRWHRAMVPIKEDMDDASCVMQLTEGPEKPTKGNLTVPRVYLRHKKAHVWHLRAYLFQARSLLGADDTGLSDPYVRCSFLGLSQRTEKIMATLCPTWDQTLIFDHVEIHGDPTVTAAYPPPIVVEIFDWDQLNSDQFLGRCQIVPLVRLDTETTYSSMLQWHKIEKGTKYGGELLAAFEMILLDGKSPPLPPTRRGALYNVPEGIRPVLQRTGIEILCWGVRNVSKHQLASVNSPSVEFEIGGQVIESSIIKDMRRNPNFSDPLLFLDVMLPKEELYIPPMNICVRDHRAFGLRPLVGLHVMKNFATFKVKPRIVRHDPIMDIPELCDATLLASELGQPRNKPEKRSKLKKKSSSRIVPSTGPGDATLEASRKTMKWKFTGLKKRKLTLLKMDMQQMDDDIDWWSKFYASMGQWDKCLKYKELGYDTLVADPYVEIKLGDKKVSSKEKYIPNTLNPEFGCVFQLKCLLPIEKDLVIRIKDFDLVGTDDVIGETYIDLENRRLTKYRATCGLPQTYCISGPNQWRDSQTPTQILTSVCDYYSLPAPQFDEPNETHPSLTCRVGQKNFLLSQFERARISNPHLGPEKERLALHILNQLPLVKEHVETRLIFSPLQPNIEQGWLAGIDERQTTDVHYRSMDGEGNFNWRFVFPFFYLPAENTVVVRRKEHFWSLDATETRVRPSLIMQVWDNDFFSADDFLGTLELHLASMPAPAKSARKCDLHMVQATNKEIKTLNLFDCHRARGYWPFVNDENGEQELTGKIEMEMELLTKAEAIARPAGIARDEPNENPHLDPPKDCWQEKLSTSEPSQQSTDRESKLI</sequence>
<feature type="domain" description="C2" evidence="16">
    <location>
        <begin position="3022"/>
        <end position="3153"/>
    </location>
</feature>
<dbReference type="PRINTS" id="PR01163">
    <property type="entry name" value="BETATUBULIN"/>
</dbReference>
<feature type="region of interest" description="Disordered" evidence="15">
    <location>
        <begin position="3767"/>
        <end position="3810"/>
    </location>
</feature>
<dbReference type="GO" id="GO:0098588">
    <property type="term" value="C:bounding membrane of organelle"/>
    <property type="evidence" value="ECO:0007669"/>
    <property type="project" value="UniProtKB-ARBA"/>
</dbReference>
<dbReference type="GO" id="GO:0005200">
    <property type="term" value="F:structural constituent of cytoskeleton"/>
    <property type="evidence" value="ECO:0007669"/>
    <property type="project" value="InterPro"/>
</dbReference>
<feature type="domain" description="C2" evidence="16">
    <location>
        <begin position="1936"/>
        <end position="2085"/>
    </location>
</feature>
<dbReference type="SMART" id="SM00694">
    <property type="entry name" value="DysFC"/>
    <property type="match status" value="4"/>
</dbReference>
<dbReference type="SMART" id="SM01200">
    <property type="entry name" value="FerA"/>
    <property type="match status" value="2"/>
</dbReference>
<evidence type="ECO:0000259" key="16">
    <source>
        <dbReference type="PROSITE" id="PS50004"/>
    </source>
</evidence>
<dbReference type="InterPro" id="IPR037724">
    <property type="entry name" value="C2E_Ferlin"/>
</dbReference>
<proteinExistence type="inferred from homology"/>
<evidence type="ECO:0000256" key="12">
    <source>
        <dbReference type="ARBA" id="ARBA00023134"/>
    </source>
</evidence>
<dbReference type="SMART" id="SM01202">
    <property type="entry name" value="FerI"/>
    <property type="match status" value="2"/>
</dbReference>
<dbReference type="SMART" id="SM00693">
    <property type="entry name" value="DysFN"/>
    <property type="match status" value="4"/>
</dbReference>
<dbReference type="CDD" id="cd04018">
    <property type="entry name" value="C2C_Ferlin"/>
    <property type="match status" value="1"/>
</dbReference>
<keyword evidence="14" id="KW-0968">Cytoplasmic vesicle</keyword>
<feature type="domain" description="C2" evidence="16">
    <location>
        <begin position="184"/>
        <end position="300"/>
    </location>
</feature>
<dbReference type="InterPro" id="IPR036525">
    <property type="entry name" value="Tubulin/FtsZ_GTPase_sf"/>
</dbReference>
<keyword evidence="9" id="KW-0547">Nucleotide-binding</keyword>
<evidence type="ECO:0000256" key="6">
    <source>
        <dbReference type="ARBA" id="ARBA00022692"/>
    </source>
</evidence>
<dbReference type="GO" id="GO:0005886">
    <property type="term" value="C:plasma membrane"/>
    <property type="evidence" value="ECO:0007669"/>
    <property type="project" value="UniProtKB-SubCell"/>
</dbReference>
<dbReference type="InterPro" id="IPR037723">
    <property type="entry name" value="C2D_Ferlin"/>
</dbReference>
<dbReference type="GO" id="GO:0030659">
    <property type="term" value="C:cytoplasmic vesicle membrane"/>
    <property type="evidence" value="ECO:0007669"/>
    <property type="project" value="UniProtKB-SubCell"/>
</dbReference>
<dbReference type="Pfam" id="PF08151">
    <property type="entry name" value="FerI"/>
    <property type="match status" value="2"/>
</dbReference>
<dbReference type="FunFam" id="3.40.50.1440:FF:000031">
    <property type="entry name" value="tubulin beta-4A chain isoform X5"/>
    <property type="match status" value="1"/>
</dbReference>
<dbReference type="GO" id="GO:0005874">
    <property type="term" value="C:microtubule"/>
    <property type="evidence" value="ECO:0007669"/>
    <property type="project" value="UniProtKB-KW"/>
</dbReference>
<dbReference type="GO" id="GO:0003924">
    <property type="term" value="F:GTPase activity"/>
    <property type="evidence" value="ECO:0007669"/>
    <property type="project" value="InterPro"/>
</dbReference>
<protein>
    <recommendedName>
        <fullName evidence="16">C2 domain-containing protein</fullName>
    </recommendedName>
</protein>
<dbReference type="InterPro" id="IPR037722">
    <property type="entry name" value="C2C_Ferlin"/>
</dbReference>
<keyword evidence="13" id="KW-0472">Membrane</keyword>
<keyword evidence="12" id="KW-0342">GTP-binding</keyword>
<dbReference type="InterPro" id="IPR012968">
    <property type="entry name" value="FerIin_dom"/>
</dbReference>
<dbReference type="Proteomes" id="UP000822476">
    <property type="component" value="Unassembled WGS sequence"/>
</dbReference>
<evidence type="ECO:0000256" key="3">
    <source>
        <dbReference type="ARBA" id="ARBA00007561"/>
    </source>
</evidence>
<keyword evidence="5" id="KW-1003">Cell membrane</keyword>
<dbReference type="InterPro" id="IPR006614">
    <property type="entry name" value="Peroxin/Ferlin"/>
</dbReference>
<feature type="domain" description="C2" evidence="16">
    <location>
        <begin position="3185"/>
        <end position="3309"/>
    </location>
</feature>
<dbReference type="PANTHER" id="PTHR12546:SF33">
    <property type="entry name" value="SPERM VESICLE FUSION PROTEIN FER-1"/>
    <property type="match status" value="1"/>
</dbReference>
<gene>
    <name evidence="17" type="ORF">EG68_01484</name>
</gene>
<comment type="subcellular location">
    <subcellularLocation>
        <location evidence="1">Cell membrane</location>
        <topology evidence="1">Single-pass type II membrane protein</topology>
    </subcellularLocation>
    <subcellularLocation>
        <location evidence="2">Cytoplasmic vesicle membrane</location>
        <topology evidence="2">Single-pass type II membrane protein</topology>
    </subcellularLocation>
</comment>
<dbReference type="SMART" id="SM00239">
    <property type="entry name" value="C2"/>
    <property type="match status" value="9"/>
</dbReference>
<feature type="compositionally biased region" description="Basic and acidic residues" evidence="15">
    <location>
        <begin position="3772"/>
        <end position="3790"/>
    </location>
</feature>
<dbReference type="InterPro" id="IPR037720">
    <property type="entry name" value="C2B_Ferlin"/>
</dbReference>
<evidence type="ECO:0000256" key="9">
    <source>
        <dbReference type="ARBA" id="ARBA00022741"/>
    </source>
</evidence>
<reference evidence="17" key="1">
    <citation type="submission" date="2019-07" db="EMBL/GenBank/DDBJ databases">
        <title>Annotation for the trematode Paragonimus miyazaki's.</title>
        <authorList>
            <person name="Choi Y.-J."/>
        </authorList>
    </citation>
    <scope>NUCLEOTIDE SEQUENCE</scope>
    <source>
        <strain evidence="17">Japan</strain>
    </source>
</reference>
<dbReference type="CDD" id="cd08374">
    <property type="entry name" value="C2F_Ferlin"/>
    <property type="match status" value="2"/>
</dbReference>
<dbReference type="SMART" id="SM00864">
    <property type="entry name" value="Tubulin"/>
    <property type="match status" value="1"/>
</dbReference>
<evidence type="ECO:0000256" key="1">
    <source>
        <dbReference type="ARBA" id="ARBA00004401"/>
    </source>
</evidence>
<dbReference type="InterPro" id="IPR000217">
    <property type="entry name" value="Tubulin"/>
</dbReference>
<feature type="region of interest" description="Disordered" evidence="15">
    <location>
        <begin position="2168"/>
        <end position="2224"/>
    </location>
</feature>
<dbReference type="InterPro" id="IPR035892">
    <property type="entry name" value="C2_domain_sf"/>
</dbReference>
<dbReference type="GO" id="GO:0005525">
    <property type="term" value="F:GTP binding"/>
    <property type="evidence" value="ECO:0007669"/>
    <property type="project" value="UniProtKB-KW"/>
</dbReference>
<feature type="domain" description="C2" evidence="16">
    <location>
        <begin position="3353"/>
        <end position="3501"/>
    </location>
</feature>
<dbReference type="InterPro" id="IPR012561">
    <property type="entry name" value="Ferlin_B-domain"/>
</dbReference>
<feature type="domain" description="C2" evidence="16">
    <location>
        <begin position="1276"/>
        <end position="1406"/>
    </location>
</feature>
<keyword evidence="10" id="KW-0735">Signal-anchor</keyword>
<evidence type="ECO:0000256" key="7">
    <source>
        <dbReference type="ARBA" id="ARBA00022701"/>
    </source>
</evidence>
<dbReference type="SUPFAM" id="SSF49562">
    <property type="entry name" value="C2 domain (Calcium/lipid-binding domain, CaLB)"/>
    <property type="match status" value="12"/>
</dbReference>
<dbReference type="EMBL" id="JTDE01000451">
    <property type="protein sequence ID" value="KAF7261212.1"/>
    <property type="molecule type" value="Genomic_DNA"/>
</dbReference>
<dbReference type="GO" id="GO:0007009">
    <property type="term" value="P:plasma membrane organization"/>
    <property type="evidence" value="ECO:0007669"/>
    <property type="project" value="TreeGrafter"/>
</dbReference>
<dbReference type="GO" id="GO:0007017">
    <property type="term" value="P:microtubule-based process"/>
    <property type="evidence" value="ECO:0007669"/>
    <property type="project" value="InterPro"/>
</dbReference>
<evidence type="ECO:0000256" key="14">
    <source>
        <dbReference type="ARBA" id="ARBA00023329"/>
    </source>
</evidence>
<keyword evidence="18" id="KW-1185">Reference proteome</keyword>
<keyword evidence="6" id="KW-0812">Transmembrane</keyword>
<dbReference type="Pfam" id="PF08165">
    <property type="entry name" value="FerA"/>
    <property type="match status" value="2"/>
</dbReference>
<dbReference type="Pfam" id="PF00091">
    <property type="entry name" value="Tubulin"/>
    <property type="match status" value="1"/>
</dbReference>
<dbReference type="OrthoDB" id="10059618at2759"/>
<dbReference type="GO" id="GO:0061025">
    <property type="term" value="P:membrane fusion"/>
    <property type="evidence" value="ECO:0007669"/>
    <property type="project" value="TreeGrafter"/>
</dbReference>
<feature type="region of interest" description="Disordered" evidence="15">
    <location>
        <begin position="3328"/>
        <end position="3357"/>
    </location>
</feature>
<dbReference type="PANTHER" id="PTHR12546">
    <property type="entry name" value="FER-1-LIKE"/>
    <property type="match status" value="1"/>
</dbReference>
<comment type="similarity">
    <text evidence="4">Belongs to the tubulin family.</text>
</comment>
<dbReference type="InterPro" id="IPR010482">
    <property type="entry name" value="TECPR1-like_DysF"/>
</dbReference>
<dbReference type="Pfam" id="PF00168">
    <property type="entry name" value="C2"/>
    <property type="match status" value="10"/>
</dbReference>